<organism evidence="1 2">
    <name type="scientific">Ameca splendens</name>
    <dbReference type="NCBI Taxonomy" id="208324"/>
    <lineage>
        <taxon>Eukaryota</taxon>
        <taxon>Metazoa</taxon>
        <taxon>Chordata</taxon>
        <taxon>Craniata</taxon>
        <taxon>Vertebrata</taxon>
        <taxon>Euteleostomi</taxon>
        <taxon>Actinopterygii</taxon>
        <taxon>Neopterygii</taxon>
        <taxon>Teleostei</taxon>
        <taxon>Neoteleostei</taxon>
        <taxon>Acanthomorphata</taxon>
        <taxon>Ovalentaria</taxon>
        <taxon>Atherinomorphae</taxon>
        <taxon>Cyprinodontiformes</taxon>
        <taxon>Goodeidae</taxon>
        <taxon>Ameca</taxon>
    </lineage>
</organism>
<sequence>MKNFTFFIQQVNMNFAQVKSYVRCLFVFSRRNQQVQHLNEIQQRDYKKTHTNTRVCNCIILRTLAHVRISEDHNANLKPDPKLNLKTKPEPLKSNNVMSLIF</sequence>
<gene>
    <name evidence="1" type="ORF">AMECASPLE_029553</name>
</gene>
<dbReference type="EMBL" id="JAHRIP010012800">
    <property type="protein sequence ID" value="MEQ2285212.1"/>
    <property type="molecule type" value="Genomic_DNA"/>
</dbReference>
<reference evidence="1 2" key="1">
    <citation type="submission" date="2021-06" db="EMBL/GenBank/DDBJ databases">
        <authorList>
            <person name="Palmer J.M."/>
        </authorList>
    </citation>
    <scope>NUCLEOTIDE SEQUENCE [LARGE SCALE GENOMIC DNA]</scope>
    <source>
        <strain evidence="1 2">AS_MEX2019</strain>
        <tissue evidence="1">Muscle</tissue>
    </source>
</reference>
<evidence type="ECO:0000313" key="1">
    <source>
        <dbReference type="EMBL" id="MEQ2285212.1"/>
    </source>
</evidence>
<accession>A0ABV0XUY6</accession>
<name>A0ABV0XUY6_9TELE</name>
<evidence type="ECO:0000313" key="2">
    <source>
        <dbReference type="Proteomes" id="UP001469553"/>
    </source>
</evidence>
<dbReference type="Proteomes" id="UP001469553">
    <property type="component" value="Unassembled WGS sequence"/>
</dbReference>
<protein>
    <submittedName>
        <fullName evidence="1">Uncharacterized protein</fullName>
    </submittedName>
</protein>
<comment type="caution">
    <text evidence="1">The sequence shown here is derived from an EMBL/GenBank/DDBJ whole genome shotgun (WGS) entry which is preliminary data.</text>
</comment>
<proteinExistence type="predicted"/>
<keyword evidence="2" id="KW-1185">Reference proteome</keyword>